<reference evidence="2" key="1">
    <citation type="journal article" date="2014" name="Front. Microbiol.">
        <title>High frequency of phylogenetically diverse reductive dehalogenase-homologous genes in deep subseafloor sedimentary metagenomes.</title>
        <authorList>
            <person name="Kawai M."/>
            <person name="Futagami T."/>
            <person name="Toyoda A."/>
            <person name="Takaki Y."/>
            <person name="Nishi S."/>
            <person name="Hori S."/>
            <person name="Arai W."/>
            <person name="Tsubouchi T."/>
            <person name="Morono Y."/>
            <person name="Uchiyama I."/>
            <person name="Ito T."/>
            <person name="Fujiyama A."/>
            <person name="Inagaki F."/>
            <person name="Takami H."/>
        </authorList>
    </citation>
    <scope>NUCLEOTIDE SEQUENCE</scope>
    <source>
        <strain evidence="2">Expedition CK06-06</strain>
    </source>
</reference>
<name>X1BUK3_9ZZZZ</name>
<dbReference type="AlphaFoldDB" id="X1BUK3"/>
<dbReference type="EMBL" id="BART01018012">
    <property type="protein sequence ID" value="GAG84832.1"/>
    <property type="molecule type" value="Genomic_DNA"/>
</dbReference>
<organism evidence="2">
    <name type="scientific">marine sediment metagenome</name>
    <dbReference type="NCBI Taxonomy" id="412755"/>
    <lineage>
        <taxon>unclassified sequences</taxon>
        <taxon>metagenomes</taxon>
        <taxon>ecological metagenomes</taxon>
    </lineage>
</organism>
<comment type="caution">
    <text evidence="2">The sequence shown here is derived from an EMBL/GenBank/DDBJ whole genome shotgun (WGS) entry which is preliminary data.</text>
</comment>
<feature type="region of interest" description="Disordered" evidence="1">
    <location>
        <begin position="1"/>
        <end position="35"/>
    </location>
</feature>
<protein>
    <submittedName>
        <fullName evidence="2">Uncharacterized protein</fullName>
    </submittedName>
</protein>
<gene>
    <name evidence="2" type="ORF">S01H4_34097</name>
</gene>
<evidence type="ECO:0000313" key="2">
    <source>
        <dbReference type="EMBL" id="GAG84832.1"/>
    </source>
</evidence>
<proteinExistence type="predicted"/>
<feature type="compositionally biased region" description="Basic and acidic residues" evidence="1">
    <location>
        <begin position="1"/>
        <end position="23"/>
    </location>
</feature>
<accession>X1BUK3</accession>
<sequence length="65" mass="7960">MSDSEHEAMRRQAEAERLKENSELAKNPPTKQQWQRLEKINKRFRELEKLLKRKKTKEGVENYIY</sequence>
<evidence type="ECO:0000256" key="1">
    <source>
        <dbReference type="SAM" id="MobiDB-lite"/>
    </source>
</evidence>